<proteinExistence type="inferred from homology"/>
<dbReference type="FunFam" id="3.30.860.10:FF:000001">
    <property type="entry name" value="30S ribosomal protein S19"/>
    <property type="match status" value="1"/>
</dbReference>
<geneLocation type="mitochondrion" evidence="8"/>
<evidence type="ECO:0000256" key="7">
    <source>
        <dbReference type="RuleBase" id="RU003485"/>
    </source>
</evidence>
<name>A0A8A6KHH4_9STRA</name>
<dbReference type="PROSITE" id="PS00323">
    <property type="entry name" value="RIBOSOMAL_S19"/>
    <property type="match status" value="1"/>
</dbReference>
<accession>A0A8A6KHH4</accession>
<keyword evidence="5 7" id="KW-0687">Ribonucleoprotein</keyword>
<dbReference type="SUPFAM" id="SSF54570">
    <property type="entry name" value="Ribosomal protein S19"/>
    <property type="match status" value="1"/>
</dbReference>
<evidence type="ECO:0000313" key="8">
    <source>
        <dbReference type="EMBL" id="QTI83144.1"/>
    </source>
</evidence>
<dbReference type="InterPro" id="IPR005732">
    <property type="entry name" value="Ribosomal_uS19_bac-type"/>
</dbReference>
<evidence type="ECO:0000256" key="3">
    <source>
        <dbReference type="ARBA" id="ARBA00022980"/>
    </source>
</evidence>
<dbReference type="HAMAP" id="MF_00531">
    <property type="entry name" value="Ribosomal_uS19"/>
    <property type="match status" value="1"/>
</dbReference>
<dbReference type="AlphaFoldDB" id="A0A8A6KHH4"/>
<organism evidence="8">
    <name type="scientific">Minutocellus polymorphus</name>
    <dbReference type="NCBI Taxonomy" id="265543"/>
    <lineage>
        <taxon>Eukaryota</taxon>
        <taxon>Sar</taxon>
        <taxon>Stramenopiles</taxon>
        <taxon>Ochrophyta</taxon>
        <taxon>Bacillariophyta</taxon>
        <taxon>Mediophyceae</taxon>
        <taxon>Cymatosirophycidae</taxon>
        <taxon>Cymatosirales</taxon>
        <taxon>Cymatosiraceae</taxon>
        <taxon>Minutocellus</taxon>
    </lineage>
</organism>
<protein>
    <recommendedName>
        <fullName evidence="6">Small ribosomal subunit protein uS19m</fullName>
    </recommendedName>
</protein>
<dbReference type="Gene3D" id="3.30.860.10">
    <property type="entry name" value="30s Ribosomal Protein S19, Chain A"/>
    <property type="match status" value="1"/>
</dbReference>
<dbReference type="EMBL" id="MW417226">
    <property type="protein sequence ID" value="QTI83144.1"/>
    <property type="molecule type" value="Genomic_DNA"/>
</dbReference>
<dbReference type="PANTHER" id="PTHR11880:SF67">
    <property type="entry name" value="SMALL RIBOSOMAL SUBUNIT PROTEIN US19M"/>
    <property type="match status" value="1"/>
</dbReference>
<dbReference type="GO" id="GO:0003735">
    <property type="term" value="F:structural constituent of ribosome"/>
    <property type="evidence" value="ECO:0007669"/>
    <property type="project" value="InterPro"/>
</dbReference>
<evidence type="ECO:0000256" key="5">
    <source>
        <dbReference type="ARBA" id="ARBA00023274"/>
    </source>
</evidence>
<dbReference type="PIRSF" id="PIRSF002144">
    <property type="entry name" value="Ribosomal_S19"/>
    <property type="match status" value="1"/>
</dbReference>
<dbReference type="InterPro" id="IPR020934">
    <property type="entry name" value="Ribosomal_uS19_CS"/>
</dbReference>
<evidence type="ECO:0000256" key="6">
    <source>
        <dbReference type="ARBA" id="ARBA00044183"/>
    </source>
</evidence>
<dbReference type="InterPro" id="IPR002222">
    <property type="entry name" value="Ribosomal_uS19"/>
</dbReference>
<reference evidence="8" key="1">
    <citation type="submission" date="2020-12" db="EMBL/GenBank/DDBJ databases">
        <authorList>
            <person name="Xu Q."/>
            <person name="Chen N."/>
        </authorList>
    </citation>
    <scope>NUCLEOTIDE SEQUENCE</scope>
    <source>
        <strain evidence="8">CNS00095</strain>
    </source>
</reference>
<dbReference type="GO" id="GO:0006412">
    <property type="term" value="P:translation"/>
    <property type="evidence" value="ECO:0007669"/>
    <property type="project" value="InterPro"/>
</dbReference>
<dbReference type="InterPro" id="IPR023575">
    <property type="entry name" value="Ribosomal_uS19_SF"/>
</dbReference>
<dbReference type="GO" id="GO:0000028">
    <property type="term" value="P:ribosomal small subunit assembly"/>
    <property type="evidence" value="ECO:0007669"/>
    <property type="project" value="TreeGrafter"/>
</dbReference>
<dbReference type="GO" id="GO:0003723">
    <property type="term" value="F:RNA binding"/>
    <property type="evidence" value="ECO:0007669"/>
    <property type="project" value="InterPro"/>
</dbReference>
<dbReference type="PRINTS" id="PR00975">
    <property type="entry name" value="RIBOSOMALS19"/>
</dbReference>
<evidence type="ECO:0000256" key="2">
    <source>
        <dbReference type="ARBA" id="ARBA00007345"/>
    </source>
</evidence>
<sequence length="89" mass="10360">MSRGKWKAPYVQNSLITKVFKRRSAPQNEIKTISRQSVVMPKFIGYTVQIHNGKTFSKLKITEDMVGHKLGEFSPTRKRFSFKKKNKSK</sequence>
<dbReference type="PANTHER" id="PTHR11880">
    <property type="entry name" value="RIBOSOMAL PROTEIN S19P FAMILY MEMBER"/>
    <property type="match status" value="1"/>
</dbReference>
<comment type="subcellular location">
    <subcellularLocation>
        <location evidence="1">Mitochondrion</location>
    </subcellularLocation>
</comment>
<dbReference type="GO" id="GO:0005763">
    <property type="term" value="C:mitochondrial small ribosomal subunit"/>
    <property type="evidence" value="ECO:0007669"/>
    <property type="project" value="TreeGrafter"/>
</dbReference>
<keyword evidence="4 8" id="KW-0496">Mitochondrion</keyword>
<dbReference type="RefSeq" id="YP_010242143.1">
    <property type="nucleotide sequence ID" value="NC_059933.1"/>
</dbReference>
<dbReference type="Pfam" id="PF00203">
    <property type="entry name" value="Ribosomal_S19"/>
    <property type="match status" value="1"/>
</dbReference>
<comment type="similarity">
    <text evidence="2 7">Belongs to the universal ribosomal protein uS19 family.</text>
</comment>
<evidence type="ECO:0000256" key="1">
    <source>
        <dbReference type="ARBA" id="ARBA00004173"/>
    </source>
</evidence>
<keyword evidence="3 7" id="KW-0689">Ribosomal protein</keyword>
<dbReference type="NCBIfam" id="TIGR01050">
    <property type="entry name" value="rpsS_bact"/>
    <property type="match status" value="1"/>
</dbReference>
<dbReference type="GeneID" id="69241671"/>
<gene>
    <name evidence="8" type="primary">rps19</name>
</gene>
<evidence type="ECO:0000256" key="4">
    <source>
        <dbReference type="ARBA" id="ARBA00023128"/>
    </source>
</evidence>